<feature type="domain" description="Immunoglobulin" evidence="2">
    <location>
        <begin position="1217"/>
        <end position="1293"/>
    </location>
</feature>
<protein>
    <recommendedName>
        <fullName evidence="2">Immunoglobulin domain-containing protein</fullName>
    </recommendedName>
</protein>
<keyword evidence="1" id="KW-0732">Signal</keyword>
<evidence type="ECO:0000313" key="3">
    <source>
        <dbReference type="EMBL" id="KAG5442600.1"/>
    </source>
</evidence>
<dbReference type="PANTHER" id="PTHR23279:SF36">
    <property type="entry name" value="DEFECTIVE PROBOSCIS EXTENSION RESPONSE 9, ISOFORM A"/>
    <property type="match status" value="1"/>
</dbReference>
<gene>
    <name evidence="3" type="ORF">CSKR_202579</name>
</gene>
<organism evidence="3 4">
    <name type="scientific">Clonorchis sinensis</name>
    <name type="common">Chinese liver fluke</name>
    <dbReference type="NCBI Taxonomy" id="79923"/>
    <lineage>
        <taxon>Eukaryota</taxon>
        <taxon>Metazoa</taxon>
        <taxon>Spiralia</taxon>
        <taxon>Lophotrochozoa</taxon>
        <taxon>Platyhelminthes</taxon>
        <taxon>Trematoda</taxon>
        <taxon>Digenea</taxon>
        <taxon>Opisthorchiida</taxon>
        <taxon>Opisthorchiata</taxon>
        <taxon>Opisthorchiidae</taxon>
        <taxon>Clonorchis</taxon>
    </lineage>
</organism>
<dbReference type="GO" id="GO:0032589">
    <property type="term" value="C:neuron projection membrane"/>
    <property type="evidence" value="ECO:0007669"/>
    <property type="project" value="TreeGrafter"/>
</dbReference>
<feature type="domain" description="Immunoglobulin" evidence="2">
    <location>
        <begin position="2072"/>
        <end position="2151"/>
    </location>
</feature>
<proteinExistence type="predicted"/>
<reference evidence="3 4" key="2">
    <citation type="journal article" date="2021" name="Genomics">
        <title>High-quality reference genome for Clonorchis sinensis.</title>
        <authorList>
            <person name="Young N.D."/>
            <person name="Stroehlein A.J."/>
            <person name="Kinkar L."/>
            <person name="Wang T."/>
            <person name="Sohn W.M."/>
            <person name="Chang B.C.H."/>
            <person name="Kaur P."/>
            <person name="Weisz D."/>
            <person name="Dudchenko O."/>
            <person name="Aiden E.L."/>
            <person name="Korhonen P.K."/>
            <person name="Gasser R.B."/>
        </authorList>
    </citation>
    <scope>NUCLEOTIDE SEQUENCE [LARGE SCALE GENOMIC DNA]</scope>
    <source>
        <strain evidence="3">Cs-k2</strain>
    </source>
</reference>
<dbReference type="EMBL" id="NIRI02000056">
    <property type="protein sequence ID" value="KAG5442600.1"/>
    <property type="molecule type" value="Genomic_DNA"/>
</dbReference>
<feature type="domain" description="Immunoglobulin" evidence="2">
    <location>
        <begin position="2928"/>
        <end position="3003"/>
    </location>
</feature>
<dbReference type="Proteomes" id="UP000286415">
    <property type="component" value="Unassembled WGS sequence"/>
</dbReference>
<feature type="domain" description="Immunoglobulin" evidence="2">
    <location>
        <begin position="1607"/>
        <end position="1727"/>
    </location>
</feature>
<accession>A0A8T1M0D3</accession>
<reference evidence="3 4" key="1">
    <citation type="journal article" date="2018" name="Biotechnol. Adv.">
        <title>Improved genomic resources and new bioinformatic workflow for the carcinogenic parasite Clonorchis sinensis: Biotechnological implications.</title>
        <authorList>
            <person name="Wang D."/>
            <person name="Korhonen P.K."/>
            <person name="Gasser R.B."/>
            <person name="Young N.D."/>
        </authorList>
    </citation>
    <scope>NUCLEOTIDE SEQUENCE [LARGE SCALE GENOMIC DNA]</scope>
    <source>
        <strain evidence="3">Cs-k2</strain>
    </source>
</reference>
<sequence>MHLGCIASVYLFVRLVNLFRYAESFCYKTPFVPCHLCVTGRYMEDYDYNYIRAYGTYKPKWYYYWDGWWESYYRRFRVKTNAKIREIRVYNMHTNETLLLCQYDYPQSLDDCCKYDQNIFKDWLWIYEKWSGCYRRFFHHLTEKDRMEIDYEYRHRFQRDAEQLVLLFTLSTPSGIRKYSYIDTNHLRDRLCCEIAASGHHSTPPSLARLFSVPERRSVDFRTFHNAVLYEKEYTTINVTVKSFDVDGALPVIFLFDVHDNDEIILRQVNHTKRYYPERGYEYLGFSELTMHYYLYYRDIRYHTFIVPLSRFTRGLLLLQMSSELVSENVYLTPLLRTPMEKWVLGQDAPYSGPIYEGMRAVRVVLSRSAIFRAGELLRITVASGNDRCWSDVVCQVKQVATNSYVRSPKMVCKAGDTAVEIKSVDVSDSGLYSCTTSAVSYRLIHDHHVIVLPRAQDVNLYLSTEPIDSANKLSDAYPNTDALGRPYILRSASLVANCVYNLSRNLDNYNGYRFGHTLREQRKSVDYGSLHNKTINYASMFIQIHSYEIRGAFVHGEISYHQLECSYRYVQNFAVVRHTPPVPDEWTVQKSARVVCASSGLRPIILADTIFSTYDQMTLALRKSESSVTDKAPFTPNAIRGRIHEGYVSGSFISLHYPVNSWLSVWLIQISNGKVGSSVCDVQTKRPELNEISQLKSNSDLQKHCGFLLTKANFECLLMAETVAIVLSVFTRYDGDKTEIMIETRTKASFSTGFVAELKSQVKAWPRRLTQETGSNSTHQFVRFQVGWSATVHTGATAKMLWRYKAGSFEQTECVFQVVRTRRAVPTPSGFTKIQTGKPDTFWLSKSKVTQYDSGLYTCRACVNCTSAILGETRRLVVLPDPKEIELNVVFEKLASRPDGKPVLLSFQTAEVECRIVTAPGLDTTTNFSLLYETYVKPRQTYAPLPQEQLRRNLEKLKDGLKTTSVFQIAGAKPAEYWDHTRLTCTLVLERLVRDKADVLETTREFSLSQSSRLYIKERSQAKFLLNRVNASDYGLAKYLRARESVDANRSLFDHNFEPLILREGRQTLDFVVFMGIPRGAMLTWTVFYRGKTVHFRHCSNEFVGNVKRSSEVPKHVALYGENRGRHFEYRKASCVFSTADVALMNVILNAYDHTLSIGAEELAFKQRVRGWFEKAAHPQLISPTSSQESKLRTQPTYQLAPLSVRWNAVVKIGEEIEMIGPGKDGVQMNCWHSQKENGSKDERLDDKLRFFNKTTGVFRLVKKNADYEDSGIYACSAKQDGGFEPRELYVIPDENMVYMQLNHKPLETNQEFRPDYNQCALGRVPVIYSYQNASVRCVYAVSPFWKMEPVVSLTYRVFDSSSWQNRTYPSVLETDYVRFQDGRLQRVRAFTIIAPEAHLSVGAVFITCNFDYTKMSRMTRDIRGRSEPLSLRRTRRLVYKTFIAPTIFDEHLEASMPQLFDNFYHQGQTRWMASDFHRTGSRRRLNEDHFTISMKLHMGIPVGKTEIWMFYKQGQYTPQHCVLQELVMLSAADLPNEMKIHNSFIIGKGQGFAKLIYSCSVRPEHVALVIASYSVIDENVTVVSESLKSEFHTNIQFWLQNPKSQIERSISSSNNVRLTYRVQKLQIGWKGSVNQRDSWRMLMVHEKFTQVGPILTPMHFVCEHTPIGSSESKEVLREFTGKLLYFIPTSPARLSDTGDYQCNAYACAIACPPVVVNTPRRLVVLPKHEDIKIYINTRLLHTGTKPYDNYEIDAEVGLGKIPFGNDAYVYCEQQRIPGANYEGMPIFTVHMMGKTKVAVAHQVIRNASTTNPSVAVYRIPRAEHDKLYGVFELECRVLHDSSLFGEEDLREPKTIDPIYEQRAFFFEERVRPVIYNAELLSSNSVLQMKLQYTPIDPKSARAYRSSQITDVLPEAPIHIASMASLGLPRGWLAAKMYYLQSGTVRYDSCDITQLVNFPLSGLPTRLAKKVQVGYVQQLPFVNASFTCVIRQEHIALALIAYHIYSNETAKETVESGLSRALGGMIQAWHTSQSDEVHSSMYLPDNSNATYRVLKLSMGWNGVVNIGSELRMLGYLGAKEDLQVKCWYRVRLDESERDLDETFRVVKAPAEHSFYLVKGKASYWDSGNYRCNTGPSLSTVGFMSRHLEVLPDSSILRLFLTHHSLKEDEKWRGNYSRCGPDGTPLLDSLSYAVINCLYLESPGSEGTHTRSLRITPVKSTIDGDWLKPGEITAMSKDGYTLVPHWFQAPDVDVFVGSLLLTCELNYTIPIPETYSNLENPTRINIIATRLMRIRGFAYSDIFPKYSVANNPMVERLLRALVQRTETARMFHKVMAKEPMLESVVDISVPATLGIPRGKVYFHTFFSYKDQMFSEKCRPVLVEDLNKTDVLRDDRPIRGHNLVNVTFRCIFRPEHVAVALATYNCLKEMKAVEKIVPTLTESIKTNLRDWIKNPDATEKARFLVPPDCFTSVWLTKVHVRWSASVNVGSDARLLGLCSAETSGICNVNCYFWLNETSRPRRVSSFQTERSQMAFGLLLPKVTHTDSGIYGCNVTICATCVPVFGFVARRFYVIPDHSTLEMILNPKLLAEEQILQNNYLRCSHKDEPCLLTEKQTYVYCAYPMMDTTYPKPTIRFSFVMWNFEKNVTMRQSAQELSPQRIRAPFGVTVRKIYLVTAPPLFELTGPLEVRCHLTFPPAPSIPEDVLETFPKREISKSRTIRVEARFKPFIFKQSMVSTSHELQRILCEQPLNSVTDQRSFQASAPKSRILEGNFRFNFITRLGSPKGLSKMYLYSYRGGMVRRDDCRQDALDEVPRMKAPAAIMETNEYQEAHGYFIARSKIVCALFPKHVALMLVVFNTYDYRTSLPMVEQAIQNSLVGSLEQWMNGSMEMDERSIAGPPASHFVYQLIRIRVGWRATIQEGAPIVMLGAGSLRNHELVCYYAKQAKDTATKLTGTSGGFIIVKKDGATMFELVKRKARPEDSGHYTCRLSRLVVLQRHLVVLPRALRIGMFIDRALPQVNSTLRDNWKQISNTVPFMYTDQELFVHCTHSLIDHFAHHPEIRFYSVVLRGDDQSPSEMASKLVQRQAIAHGQRSWQTESFVLKATNSSGRLKTTCEFRQPDREMADDINVETVRLRYNLSKFIRLRPKRVPMIMEHTILTSDHETTKLLGSASSKAPSASVFRTRVSKSPIKEGSLSIEYMVDLGDPLGTTGVITFYAYSEGLVRDVCSKMAASSIEENASNSSDTRTQPARFACIVQPNHIGLMLYAIHTLDVFQTITEVEDRVVAAALHIVNGWYMSDPSTENRQIEIPSLADGVYWLLRLRVGWRASVQIGERVEMLGRLGATARDPITCYYGHKEANHTLRSDKRFELTRFPQNGTFLLTKNEVQYEDSGMFRCVIADCVNCPKYAGMVERQLLVLPDPSIVQLDLTQTENPFDVPSNCAGGASPIVPPGKSFGLNCTFLVSKGSGRILISEVRHGLAEQSNDESAVLAATELMTSVLNLTDHFVKYQLANVTLPVWVETAAYWAVTCEVHMAATKVPNDLTPEVPSQVISKQKRIQVGTLRHPSIISSLINTSQPQLTQVLQDAPVFGSSKEHVPQTHNWRIEEGPTHVSFDSDLGFPVGWTVVWLVFEENATLHVDPCPISRLSNAHTPLTHRTQTRCLLRPEHRALMLATVNIPATNITQEISESQLKQWLLRNVSKWNQSDKLAAGSANYSVCFYADVRLVSLRVGWKAFVDVASPVLMYGRLGGHQAEEIQCYHGNTVLDLNSPAGFRLNVITEEDYFTLSKTSTSYADTGVYSCRSENASVTLLTVGMGERRLVVLPDQSAVQCIMSLDPEGKEDLNESKQITDGMAFLKTGQVGFIHCAFDEVLEKAHQPSHHVSYQMNNTENGVLTDLAQPESISIAIDPENANLTVRRHKVVGISAKEYTGLLITTCTSVFSNLTAELDIYSPDRSVEINCSRTFTIQEPANGELEIKTIAQNYAHQPVPLGTEFTCAGGYGLPKLTYEWKQLTPALYGQIGENEEDYPSLLPGERGGWGGPQSIFVDAPKGPPTVTRDVLHVPDDPSYRGMSYVFICFGSNEVDGIRYTLNKTIHFTVMICPARGRSMDLAVLVSSRLLGMCKIASNPNSHLQFYGYFFQALVRQVFLGLPYGKTRFSLLHDEIFENTTGPYLDSVAFDHRLTRRELVRRIYSKSVRPTTVSSGCGSPRIHLSRVIQALHILRPIGSNAKHVAWLTFDPSSDVELSDSADAQLSDLQHKGMQIIQAIADPVTHASAEYRKNLTNILNPRNSTDLLPNVAAFTDCRNCFPRFENSELRIRRGELFDAICQAADAQRVSIRLRPKLLISIPHSHLYSGTNLGITCVAKLPDIWDEETTMASITVCSTDLNRTSALNTSETNIQVLMNACAKVLKTKETDGKERPSEISVAASYQLTEDEPNPILMCYQRQGESTPHIFDATGYTSLTLKVLEPFVDNLKLKVLEWPQSSSAAALFLCDFEGFAVNVELILLFRPNRKSGEYRILGGGEPIMGSTIKNKRREIVWHQVAKNTKSAEFHCLLRTKRPENRGQRKLMQLPQPSAYVHISPALSGLITTDDCPNAPTIGSQPAFSDQDLAQGARLDVSCTATVSTKNLPLKLYYLTPTFSIILCTSNGPSSELITDLFPEREVDCFTVTHTDIDCTVRGSSEDVDMAFYPRQCYFRREVVGGSLIRRIQFSVAQLHREDFGAHVFCETVSFTPGDTRIPQLRAWLSSSVNIVRFTMAPQVAKLYFNEDSQTWVCVAMGYPLPKKAGMSLRRSSTVQLGRQLGLYVTDVNSTQPQLLHQKLLPRSTEVNSTYVTQMHFNPPFPLPGGLRNGTAVIRCAIGDAYKDFTTHISVGLPHDEPIVQQPARGAAGSGVFHDCTVVVEAQTYIRQVSLHRVTETEWLRYDITVAVSIVLEDSDGELTYLPARSIKVQRLGPWMHSPNSRTLLLLHSQMRNFSFSLTLAPSTEFDSDQYYCGAQTVNSTTLRTDPHVQLVLGRAKQVSFGYRQPDVDPLWKHGAKSLAVAKPIHYRCVAWTTDPSDRTVPNFEVLLSPSERADPNLNLTELSNPKGWSFELLINIVLLPKPAHWNTSAIDS</sequence>
<dbReference type="InterPro" id="IPR003599">
    <property type="entry name" value="Ig_sub"/>
</dbReference>
<dbReference type="PANTHER" id="PTHR23279">
    <property type="entry name" value="DEFECTIVE PROBOSCIS EXTENSION RESPONSE DPR -RELATED"/>
    <property type="match status" value="1"/>
</dbReference>
<dbReference type="SMART" id="SM00409">
    <property type="entry name" value="IG"/>
    <property type="match status" value="8"/>
</dbReference>
<feature type="domain" description="Immunoglobulin" evidence="2">
    <location>
        <begin position="3327"/>
        <end position="3421"/>
    </location>
</feature>
<feature type="domain" description="Immunoglobulin" evidence="2">
    <location>
        <begin position="780"/>
        <end position="880"/>
    </location>
</feature>
<dbReference type="OrthoDB" id="6285804at2759"/>
<feature type="chain" id="PRO_5035742785" description="Immunoglobulin domain-containing protein" evidence="1">
    <location>
        <begin position="25"/>
        <end position="5122"/>
    </location>
</feature>
<name>A0A8T1M0D3_CLOSI</name>
<feature type="domain" description="Immunoglobulin" evidence="2">
    <location>
        <begin position="2480"/>
        <end position="2571"/>
    </location>
</feature>
<dbReference type="GO" id="GO:0050808">
    <property type="term" value="P:synapse organization"/>
    <property type="evidence" value="ECO:0007669"/>
    <property type="project" value="TreeGrafter"/>
</dbReference>
<evidence type="ECO:0000313" key="4">
    <source>
        <dbReference type="Proteomes" id="UP000286415"/>
    </source>
</evidence>
<comment type="caution">
    <text evidence="3">The sequence shown here is derived from an EMBL/GenBank/DDBJ whole genome shotgun (WGS) entry which is preliminary data.</text>
</comment>
<dbReference type="SUPFAM" id="SSF48726">
    <property type="entry name" value="Immunoglobulin"/>
    <property type="match status" value="2"/>
</dbReference>
<dbReference type="InterPro" id="IPR037448">
    <property type="entry name" value="Zig-8"/>
</dbReference>
<feature type="domain" description="Immunoglobulin" evidence="2">
    <location>
        <begin position="367"/>
        <end position="453"/>
    </location>
</feature>
<evidence type="ECO:0000259" key="2">
    <source>
        <dbReference type="SMART" id="SM00409"/>
    </source>
</evidence>
<keyword evidence="4" id="KW-1185">Reference proteome</keyword>
<feature type="signal peptide" evidence="1">
    <location>
        <begin position="1"/>
        <end position="24"/>
    </location>
</feature>
<dbReference type="InterPro" id="IPR036179">
    <property type="entry name" value="Ig-like_dom_sf"/>
</dbReference>
<evidence type="ECO:0000256" key="1">
    <source>
        <dbReference type="SAM" id="SignalP"/>
    </source>
</evidence>